<organism evidence="5 6">
    <name type="scientific">Rhodoblastus acidophilus</name>
    <name type="common">Rhodopseudomonas acidophila</name>
    <dbReference type="NCBI Taxonomy" id="1074"/>
    <lineage>
        <taxon>Bacteria</taxon>
        <taxon>Pseudomonadati</taxon>
        <taxon>Pseudomonadota</taxon>
        <taxon>Alphaproteobacteria</taxon>
        <taxon>Hyphomicrobiales</taxon>
        <taxon>Rhodoblastaceae</taxon>
        <taxon>Rhodoblastus</taxon>
    </lineage>
</organism>
<evidence type="ECO:0000256" key="3">
    <source>
        <dbReference type="RuleBase" id="RU003476"/>
    </source>
</evidence>
<keyword evidence="6" id="KW-1185">Reference proteome</keyword>
<dbReference type="AlphaFoldDB" id="A0A212RWF9"/>
<dbReference type="PROSITE" id="PS00893">
    <property type="entry name" value="NUDIX_BOX"/>
    <property type="match status" value="1"/>
</dbReference>
<dbReference type="PANTHER" id="PTHR43046:SF14">
    <property type="entry name" value="MUTT_NUDIX FAMILY PROTEIN"/>
    <property type="match status" value="1"/>
</dbReference>
<dbReference type="EMBL" id="FYDG01000008">
    <property type="protein sequence ID" value="SNB77047.1"/>
    <property type="molecule type" value="Genomic_DNA"/>
</dbReference>
<comment type="similarity">
    <text evidence="3">Belongs to the Nudix hydrolase family.</text>
</comment>
<sequence>MTDDSASQARRLYPAQPALAVSIAVFRDGKVLLATRTGPPYARRFTLPGGLVETGETLEAAALRELREETGVLARICAFNQPVQHIQRDAAGRIERHYVILSFAAHWIAGEGQVGAEAGEILWRSPDDLADLALTPNLVGVVADARRLVEAKP</sequence>
<dbReference type="PANTHER" id="PTHR43046">
    <property type="entry name" value="GDP-MANNOSE MANNOSYL HYDROLASE"/>
    <property type="match status" value="1"/>
</dbReference>
<feature type="domain" description="Nudix hydrolase" evidence="4">
    <location>
        <begin position="16"/>
        <end position="148"/>
    </location>
</feature>
<dbReference type="GO" id="GO:0016787">
    <property type="term" value="F:hydrolase activity"/>
    <property type="evidence" value="ECO:0007669"/>
    <property type="project" value="UniProtKB-KW"/>
</dbReference>
<dbReference type="PRINTS" id="PR00502">
    <property type="entry name" value="NUDIXFAMILY"/>
</dbReference>
<keyword evidence="2 3" id="KW-0378">Hydrolase</keyword>
<protein>
    <submittedName>
        <fullName evidence="5">ADP-ribose pyrophosphatase YjhB, NUDIX family</fullName>
    </submittedName>
</protein>
<evidence type="ECO:0000313" key="5">
    <source>
        <dbReference type="EMBL" id="SNB77047.1"/>
    </source>
</evidence>
<dbReference type="OrthoDB" id="9761969at2"/>
<accession>A0A212RWF9</accession>
<name>A0A212RWF9_RHOAC</name>
<dbReference type="Gene3D" id="3.90.79.10">
    <property type="entry name" value="Nucleoside Triphosphate Pyrophosphohydrolase"/>
    <property type="match status" value="1"/>
</dbReference>
<dbReference type="Proteomes" id="UP000198418">
    <property type="component" value="Unassembled WGS sequence"/>
</dbReference>
<dbReference type="SUPFAM" id="SSF55811">
    <property type="entry name" value="Nudix"/>
    <property type="match status" value="1"/>
</dbReference>
<evidence type="ECO:0000259" key="4">
    <source>
        <dbReference type="PROSITE" id="PS51462"/>
    </source>
</evidence>
<comment type="cofactor">
    <cofactor evidence="1">
        <name>Mg(2+)</name>
        <dbReference type="ChEBI" id="CHEBI:18420"/>
    </cofactor>
</comment>
<dbReference type="RefSeq" id="WP_088521456.1">
    <property type="nucleotide sequence ID" value="NZ_FYDG01000008.1"/>
</dbReference>
<gene>
    <name evidence="5" type="ORF">SAMN06265338_10869</name>
</gene>
<dbReference type="Pfam" id="PF00293">
    <property type="entry name" value="NUDIX"/>
    <property type="match status" value="1"/>
</dbReference>
<dbReference type="InterPro" id="IPR020476">
    <property type="entry name" value="Nudix_hydrolase"/>
</dbReference>
<dbReference type="PROSITE" id="PS51462">
    <property type="entry name" value="NUDIX"/>
    <property type="match status" value="1"/>
</dbReference>
<evidence type="ECO:0000256" key="1">
    <source>
        <dbReference type="ARBA" id="ARBA00001946"/>
    </source>
</evidence>
<evidence type="ECO:0000256" key="2">
    <source>
        <dbReference type="ARBA" id="ARBA00022801"/>
    </source>
</evidence>
<dbReference type="CDD" id="cd04673">
    <property type="entry name" value="NUDIX_ADPRase"/>
    <property type="match status" value="1"/>
</dbReference>
<reference evidence="6" key="1">
    <citation type="submission" date="2017-06" db="EMBL/GenBank/DDBJ databases">
        <authorList>
            <person name="Varghese N."/>
            <person name="Submissions S."/>
        </authorList>
    </citation>
    <scope>NUCLEOTIDE SEQUENCE [LARGE SCALE GENOMIC DNA]</scope>
    <source>
        <strain evidence="6">DSM 137</strain>
    </source>
</reference>
<dbReference type="InterPro" id="IPR000086">
    <property type="entry name" value="NUDIX_hydrolase_dom"/>
</dbReference>
<dbReference type="InterPro" id="IPR020084">
    <property type="entry name" value="NUDIX_hydrolase_CS"/>
</dbReference>
<dbReference type="InterPro" id="IPR015797">
    <property type="entry name" value="NUDIX_hydrolase-like_dom_sf"/>
</dbReference>
<evidence type="ECO:0000313" key="6">
    <source>
        <dbReference type="Proteomes" id="UP000198418"/>
    </source>
</evidence>
<proteinExistence type="inferred from homology"/>